<accession>A0AAN8UEH9</accession>
<feature type="domain" description="Glycosyltransferase family 28 N-terminal" evidence="1">
    <location>
        <begin position="213"/>
        <end position="266"/>
    </location>
</feature>
<name>A0AAN8UEH9_9MAGN</name>
<gene>
    <name evidence="2" type="ORF">RJ641_020395</name>
</gene>
<keyword evidence="3" id="KW-1185">Reference proteome</keyword>
<dbReference type="AlphaFoldDB" id="A0AAN8UEH9"/>
<evidence type="ECO:0000313" key="3">
    <source>
        <dbReference type="Proteomes" id="UP001370490"/>
    </source>
</evidence>
<dbReference type="Proteomes" id="UP001370490">
    <property type="component" value="Unassembled WGS sequence"/>
</dbReference>
<dbReference type="EMBL" id="JBAMMX010000025">
    <property type="protein sequence ID" value="KAK6915278.1"/>
    <property type="molecule type" value="Genomic_DNA"/>
</dbReference>
<proteinExistence type="predicted"/>
<dbReference type="PANTHER" id="PTHR48050:SF2">
    <property type="entry name" value="STEROL 3-BETA-GLUCOSYLTRANSFERASE UGT80A2-LIKE"/>
    <property type="match status" value="1"/>
</dbReference>
<dbReference type="Pfam" id="PF03033">
    <property type="entry name" value="Glyco_transf_28"/>
    <property type="match status" value="1"/>
</dbReference>
<dbReference type="GO" id="GO:0016758">
    <property type="term" value="F:hexosyltransferase activity"/>
    <property type="evidence" value="ECO:0007669"/>
    <property type="project" value="InterPro"/>
</dbReference>
<dbReference type="SUPFAM" id="SSF53756">
    <property type="entry name" value="UDP-Glycosyltransferase/glycogen phosphorylase"/>
    <property type="match status" value="1"/>
</dbReference>
<dbReference type="PANTHER" id="PTHR48050">
    <property type="entry name" value="STEROL 3-BETA-GLUCOSYLTRANSFERASE"/>
    <property type="match status" value="1"/>
</dbReference>
<dbReference type="InterPro" id="IPR004276">
    <property type="entry name" value="GlycoTrans_28_N"/>
</dbReference>
<organism evidence="2 3">
    <name type="scientific">Dillenia turbinata</name>
    <dbReference type="NCBI Taxonomy" id="194707"/>
    <lineage>
        <taxon>Eukaryota</taxon>
        <taxon>Viridiplantae</taxon>
        <taxon>Streptophyta</taxon>
        <taxon>Embryophyta</taxon>
        <taxon>Tracheophyta</taxon>
        <taxon>Spermatophyta</taxon>
        <taxon>Magnoliopsida</taxon>
        <taxon>eudicotyledons</taxon>
        <taxon>Gunneridae</taxon>
        <taxon>Pentapetalae</taxon>
        <taxon>Dilleniales</taxon>
        <taxon>Dilleniaceae</taxon>
        <taxon>Dillenia</taxon>
    </lineage>
</organism>
<comment type="caution">
    <text evidence="2">The sequence shown here is derived from an EMBL/GenBank/DDBJ whole genome shotgun (WGS) entry which is preliminary data.</text>
</comment>
<dbReference type="InterPro" id="IPR050426">
    <property type="entry name" value="Glycosyltransferase_28"/>
</dbReference>
<protein>
    <submittedName>
        <fullName evidence="2">Glycosyltransferase family 28, N-terminal domain</fullName>
    </submittedName>
</protein>
<sequence length="294" mass="32342">MEETSSWQGDRPSIQNYFHNCDHDSDRSSSDASVEAFVDCEVPIDDENGDSEIGVVKIVDNTGPTSSSDCFAITKKDDGYGKFYPLIAVDAHALMHVVMYRLVERDPPKCSTEPGETSKSGRSELTSVQVARQIKALRLLAAKIYDEKVPFKKKLRWLRRIATVKDNGTVQFEVPANIKPDTIGGAPEVAKNGISDIGELDTIRIQGIPPLQIVLLIVGTRGDVQPFVAIGKHLQEHGHRVRLATHANFREFVLTAGLEFFPLGGDPKVLAGYAKLEYVMDIKSSTSVLGTNFK</sequence>
<reference evidence="2 3" key="1">
    <citation type="submission" date="2023-12" db="EMBL/GenBank/DDBJ databases">
        <title>A high-quality genome assembly for Dillenia turbinata (Dilleniales).</title>
        <authorList>
            <person name="Chanderbali A."/>
        </authorList>
    </citation>
    <scope>NUCLEOTIDE SEQUENCE [LARGE SCALE GENOMIC DNA]</scope>
    <source>
        <strain evidence="2">LSX21</strain>
        <tissue evidence="2">Leaf</tissue>
    </source>
</reference>
<evidence type="ECO:0000313" key="2">
    <source>
        <dbReference type="EMBL" id="KAK6915278.1"/>
    </source>
</evidence>
<evidence type="ECO:0000259" key="1">
    <source>
        <dbReference type="Pfam" id="PF03033"/>
    </source>
</evidence>
<dbReference type="GO" id="GO:0005975">
    <property type="term" value="P:carbohydrate metabolic process"/>
    <property type="evidence" value="ECO:0007669"/>
    <property type="project" value="InterPro"/>
</dbReference>
<dbReference type="Gene3D" id="3.40.50.2000">
    <property type="entry name" value="Glycogen Phosphorylase B"/>
    <property type="match status" value="1"/>
</dbReference>